<name>A0ABR9QV07_9FIRM</name>
<dbReference type="RefSeq" id="WP_226384377.1">
    <property type="nucleotide sequence ID" value="NZ_JADCKA010000001.1"/>
</dbReference>
<evidence type="ECO:0000256" key="1">
    <source>
        <dbReference type="ARBA" id="ARBA00043967"/>
    </source>
</evidence>
<proteinExistence type="inferred from homology"/>
<reference evidence="3 4" key="1">
    <citation type="submission" date="2020-10" db="EMBL/GenBank/DDBJ databases">
        <title>ChiBAC.</title>
        <authorList>
            <person name="Zenner C."/>
            <person name="Hitch T.C.A."/>
            <person name="Clavel T."/>
        </authorList>
    </citation>
    <scope>NUCLEOTIDE SEQUENCE [LARGE SCALE GENOMIC DNA]</scope>
    <source>
        <strain evidence="3 4">DSM 108706</strain>
    </source>
</reference>
<feature type="domain" description="SUF system FeS cluster assembly SufBD core" evidence="2">
    <location>
        <begin position="83"/>
        <end position="303"/>
    </location>
</feature>
<comment type="similarity">
    <text evidence="1">Belongs to the iron-sulfur cluster assembly SufBD family.</text>
</comment>
<dbReference type="EMBL" id="JADCKA010000001">
    <property type="protein sequence ID" value="MBE5034706.1"/>
    <property type="molecule type" value="Genomic_DNA"/>
</dbReference>
<dbReference type="Proteomes" id="UP001516588">
    <property type="component" value="Unassembled WGS sequence"/>
</dbReference>
<accession>A0ABR9QV07</accession>
<gene>
    <name evidence="3" type="ORF">INF20_00180</name>
</gene>
<dbReference type="PANTHER" id="PTHR30508:SF1">
    <property type="entry name" value="UPF0051 PROTEIN ABCI8, CHLOROPLASTIC-RELATED"/>
    <property type="match status" value="1"/>
</dbReference>
<keyword evidence="4" id="KW-1185">Reference proteome</keyword>
<protein>
    <submittedName>
        <fullName evidence="3">SufD family Fe-S cluster assembly protein</fullName>
    </submittedName>
</protein>
<evidence type="ECO:0000313" key="3">
    <source>
        <dbReference type="EMBL" id="MBE5034706.1"/>
    </source>
</evidence>
<evidence type="ECO:0000259" key="2">
    <source>
        <dbReference type="Pfam" id="PF01458"/>
    </source>
</evidence>
<dbReference type="PANTHER" id="PTHR30508">
    <property type="entry name" value="FES CLUSTER ASSEMBLY PROTEIN SUF"/>
    <property type="match status" value="1"/>
</dbReference>
<evidence type="ECO:0000313" key="4">
    <source>
        <dbReference type="Proteomes" id="UP001516588"/>
    </source>
</evidence>
<dbReference type="InterPro" id="IPR000825">
    <property type="entry name" value="SUF_FeS_clus_asmbl_SufBD_core"/>
</dbReference>
<dbReference type="Pfam" id="PF01458">
    <property type="entry name" value="SUFBD_core"/>
    <property type="match status" value="1"/>
</dbReference>
<dbReference type="InterPro" id="IPR055346">
    <property type="entry name" value="Fe-S_cluster_assembly_SufBD"/>
</dbReference>
<dbReference type="InterPro" id="IPR037284">
    <property type="entry name" value="SUF_FeS_clus_asmbl_SufBD_sf"/>
</dbReference>
<organism evidence="3 4">
    <name type="scientific">Gallibacter intestinalis</name>
    <dbReference type="NCBI Taxonomy" id="2779356"/>
    <lineage>
        <taxon>Bacteria</taxon>
        <taxon>Bacillati</taxon>
        <taxon>Bacillota</taxon>
        <taxon>Clostridia</taxon>
        <taxon>Eubacteriales</taxon>
        <taxon>Eubacteriaceae</taxon>
        <taxon>Gallibacter</taxon>
    </lineage>
</organism>
<dbReference type="SUPFAM" id="SSF101960">
    <property type="entry name" value="Stabilizer of iron transporter SufD"/>
    <property type="match status" value="1"/>
</dbReference>
<comment type="caution">
    <text evidence="3">The sequence shown here is derived from an EMBL/GenBank/DDBJ whole genome shotgun (WGS) entry which is preliminary data.</text>
</comment>
<sequence>MNSITEKFLHMISDYKEMWNSSYYIREDGGCAGTQSTKNVSLKPIPGGGGLEIKVEPGTKGENIYIPACVTHGNMDDIVHNDFYIGEDADVTIVAGCGVHNDDHEDARHNGIHRFFLAKGAKVRYEEKHVGSGETDGKKIIDPVTDVFLEENAVMQMDTIQIGGVDKTIRRTNAELKKGAKLIIHESILTEHEQTAETEFHVDMQEPDSTVDLVSRSVAKDESYQNYHSVIKGNTRCTGHSECDAILMGNGKVNASPELFAGDIDASLIHEAAIGKIAGEQIIKLRTLGLTEEEAEAKIIEGFLTGYQM</sequence>